<keyword evidence="1" id="KW-0472">Membrane</keyword>
<accession>A0ABN2UWI4</accession>
<keyword evidence="1" id="KW-1133">Transmembrane helix</keyword>
<feature type="transmembrane region" description="Helical" evidence="1">
    <location>
        <begin position="210"/>
        <end position="243"/>
    </location>
</feature>
<evidence type="ECO:0000313" key="3">
    <source>
        <dbReference type="Proteomes" id="UP001501196"/>
    </source>
</evidence>
<organism evidence="2 3">
    <name type="scientific">Agromyces tropicus</name>
    <dbReference type="NCBI Taxonomy" id="555371"/>
    <lineage>
        <taxon>Bacteria</taxon>
        <taxon>Bacillati</taxon>
        <taxon>Actinomycetota</taxon>
        <taxon>Actinomycetes</taxon>
        <taxon>Micrococcales</taxon>
        <taxon>Microbacteriaceae</taxon>
        <taxon>Agromyces</taxon>
    </lineage>
</organism>
<protein>
    <submittedName>
        <fullName evidence="2">Uncharacterized protein</fullName>
    </submittedName>
</protein>
<dbReference type="EMBL" id="BAAAPW010000007">
    <property type="protein sequence ID" value="GAA2044888.1"/>
    <property type="molecule type" value="Genomic_DNA"/>
</dbReference>
<proteinExistence type="predicted"/>
<reference evidence="2 3" key="1">
    <citation type="journal article" date="2019" name="Int. J. Syst. Evol. Microbiol.">
        <title>The Global Catalogue of Microorganisms (GCM) 10K type strain sequencing project: providing services to taxonomists for standard genome sequencing and annotation.</title>
        <authorList>
            <consortium name="The Broad Institute Genomics Platform"/>
            <consortium name="The Broad Institute Genome Sequencing Center for Infectious Disease"/>
            <person name="Wu L."/>
            <person name="Ma J."/>
        </authorList>
    </citation>
    <scope>NUCLEOTIDE SEQUENCE [LARGE SCALE GENOMIC DNA]</scope>
    <source>
        <strain evidence="2 3">JCM 15672</strain>
    </source>
</reference>
<dbReference type="RefSeq" id="WP_344378000.1">
    <property type="nucleotide sequence ID" value="NZ_BAAAPW010000007.1"/>
</dbReference>
<sequence length="396" mass="42025">MHPNSPRGRTIARLEGTPSTIIRRGAEIEQLGIDMIDSAATLRSIADGAAGQRGLAMDELREVVGDVHEELRRAGEMYRPTGPVVRAYGEALADVKPRLDRRADACDERWHEFVSTPGYLDGERPPFLLPVDPDGDEATAQAEQDRAKQAAYEAWEDEAEWFDREYDTWEEAFERAASNVGEVLDGRIEDGFWDRADGFVAGALEVLKVVGYVLVIASIIVGGPLVAALAAAVAIATLVLTVYQASRGDAGTKEVVLAAIGVIPFGSLGKLGSAKFADDLLGGVLTGAGRSAIRTEVSTVIGSGRAAFRFSGSGVEGIRNGFAQLVRNHGADGRLVDSISRFFTGKAASAIGSAKPADILVSTAWTHLGRINTGLSWGTGDGLWSRTYDGLVGAGR</sequence>
<comment type="caution">
    <text evidence="2">The sequence shown here is derived from an EMBL/GenBank/DDBJ whole genome shotgun (WGS) entry which is preliminary data.</text>
</comment>
<dbReference type="Proteomes" id="UP001501196">
    <property type="component" value="Unassembled WGS sequence"/>
</dbReference>
<keyword evidence="1" id="KW-0812">Transmembrane</keyword>
<evidence type="ECO:0000256" key="1">
    <source>
        <dbReference type="SAM" id="Phobius"/>
    </source>
</evidence>
<keyword evidence="3" id="KW-1185">Reference proteome</keyword>
<gene>
    <name evidence="2" type="ORF">GCM10009819_35090</name>
</gene>
<evidence type="ECO:0000313" key="2">
    <source>
        <dbReference type="EMBL" id="GAA2044888.1"/>
    </source>
</evidence>
<name>A0ABN2UWI4_9MICO</name>